<dbReference type="InterPro" id="IPR047721">
    <property type="entry name" value="DrmB"/>
</dbReference>
<reference evidence="2 3" key="1">
    <citation type="journal article" date="2005" name="Nucleic Acids Res.">
        <title>Genomic blueprint of Hahella chejuensis, a marine microbe producing an algicidal agent.</title>
        <authorList>
            <person name="Jeong H."/>
            <person name="Yim J.H."/>
            <person name="Lee C."/>
            <person name="Choi S.-H."/>
            <person name="Park Y.K."/>
            <person name="Yoon S.H."/>
            <person name="Hur C.-G."/>
            <person name="Kang H.-Y."/>
            <person name="Kim D."/>
            <person name="Lee H.H."/>
            <person name="Park K.H."/>
            <person name="Park S.-H."/>
            <person name="Park H.-S."/>
            <person name="Lee H.K."/>
            <person name="Oh T.K."/>
            <person name="Kim J.F."/>
        </authorList>
    </citation>
    <scope>NUCLEOTIDE SEQUENCE [LARGE SCALE GENOMIC DNA]</scope>
    <source>
        <strain evidence="2 3">KCTC 2396</strain>
    </source>
</reference>
<dbReference type="STRING" id="349521.HCH_05713"/>
<dbReference type="EMBL" id="CP000155">
    <property type="protein sequence ID" value="ABC32369.1"/>
    <property type="molecule type" value="Genomic_DNA"/>
</dbReference>
<dbReference type="AlphaFoldDB" id="Q2SAF5"/>
<evidence type="ECO:0000259" key="1">
    <source>
        <dbReference type="Pfam" id="PF09369"/>
    </source>
</evidence>
<evidence type="ECO:0000313" key="3">
    <source>
        <dbReference type="Proteomes" id="UP000000238"/>
    </source>
</evidence>
<keyword evidence="3" id="KW-1185">Reference proteome</keyword>
<evidence type="ECO:0000313" key="2">
    <source>
        <dbReference type="EMBL" id="ABC32369.1"/>
    </source>
</evidence>
<protein>
    <recommendedName>
        <fullName evidence="1">MrfA-like Zn-binding domain-containing protein</fullName>
    </recommendedName>
</protein>
<dbReference type="OrthoDB" id="9134227at2"/>
<dbReference type="NCBIfam" id="NF038324">
    <property type="entry name" value="DrmB_fam"/>
    <property type="match status" value="1"/>
</dbReference>
<gene>
    <name evidence="2" type="ordered locus">HCH_05713</name>
</gene>
<dbReference type="RefSeq" id="WP_011399428.1">
    <property type="nucleotide sequence ID" value="NC_007645.1"/>
</dbReference>
<dbReference type="eggNOG" id="ENOG502Z7NV">
    <property type="taxonomic scope" value="Bacteria"/>
</dbReference>
<dbReference type="InterPro" id="IPR018973">
    <property type="entry name" value="MZB"/>
</dbReference>
<name>Q2SAF5_HAHCH</name>
<sequence>MAIDRSVRSSQLITPFGPGAILDIGEESLLLTDLAGWPKNLEAIKLDRLTRLLRKKLKAPPHKEEYGSNNYKHSISAIRFPKWMFCPNCRHMVRWGKSSQQRLKDELEDKPTCPYEKCKKRVLVPMRFVVACEEGHLDDVPWDIWAHAASKGNHCESKANYLYFITDSNKGSGLDALRVECKSCGASRNFEMLTSPSALSNIGLSCTGRQPWQKMQLGTCTATPVVLQRGASNLYFPVVRSALDIPIDNSRVDSSITEKIKSNSLFDEYINRLSIDKNSAELLAKIITNEENCTLEDLEHAASNESHQTPSDTKVPIDHYEIQEAEWSFLISENIESHRENTFSARVEHGFHQATQWDLEKKFDRIVLLDRLREVRAFLGFERVNPGGNTLVSPSGNNDINWLPAIEVYGEGIFFQFSESEMEQWERKEADFISSRIDPIKKRYDEGQVNYLDTPTPRLLLIHTFAHLMIRQLSFQSGYSSGSIRERIYAAENQAGVLIYTADSDSEGSLGGLVQQGQVDKLNATIAAALETACWCSNDPVCSEMETQGVMGLNKAACHSCSLVSETSCTMNNLLLDRKLLLGDVSGEGYFTSTIRQIRATEGTSFSHEDA</sequence>
<accession>Q2SAF5</accession>
<dbReference type="KEGG" id="hch:HCH_05713"/>
<organism evidence="2 3">
    <name type="scientific">Hahella chejuensis (strain KCTC 2396)</name>
    <dbReference type="NCBI Taxonomy" id="349521"/>
    <lineage>
        <taxon>Bacteria</taxon>
        <taxon>Pseudomonadati</taxon>
        <taxon>Pseudomonadota</taxon>
        <taxon>Gammaproteobacteria</taxon>
        <taxon>Oceanospirillales</taxon>
        <taxon>Hahellaceae</taxon>
        <taxon>Hahella</taxon>
    </lineage>
</organism>
<proteinExistence type="predicted"/>
<feature type="domain" description="MrfA-like Zn-binding" evidence="1">
    <location>
        <begin position="465"/>
        <end position="561"/>
    </location>
</feature>
<dbReference type="Proteomes" id="UP000000238">
    <property type="component" value="Chromosome"/>
</dbReference>
<dbReference type="HOGENOM" id="CLU_020062_0_0_6"/>
<dbReference type="Pfam" id="PF09369">
    <property type="entry name" value="MZB"/>
    <property type="match status" value="1"/>
</dbReference>